<organism evidence="1 2">
    <name type="scientific">Actinomadura rayongensis</name>
    <dbReference type="NCBI Taxonomy" id="1429076"/>
    <lineage>
        <taxon>Bacteria</taxon>
        <taxon>Bacillati</taxon>
        <taxon>Actinomycetota</taxon>
        <taxon>Actinomycetes</taxon>
        <taxon>Streptosporangiales</taxon>
        <taxon>Thermomonosporaceae</taxon>
        <taxon>Actinomadura</taxon>
    </lineage>
</organism>
<dbReference type="Proteomes" id="UP000431901">
    <property type="component" value="Unassembled WGS sequence"/>
</dbReference>
<dbReference type="EMBL" id="WUTW01000006">
    <property type="protein sequence ID" value="MXQ67236.1"/>
    <property type="molecule type" value="Genomic_DNA"/>
</dbReference>
<sequence length="196" mass="20360">MRNIKPVMSAGRIAGTVGAAALSATLIGGNVAYAQSTAPSPKPMPLLKAPVRVGAKAGGFTIVATRKHRGATTTASWSCSFNPSYRYPPLGSFYVTSQIVDSCTGVTPAHITANIDTYQSIWGIVQIGQSSSENYNQPSLTLNSTGYCIDTCRTSLITIGFASTFTLPAGYSFGSPTGGCSIVNASTMSCTSYAQF</sequence>
<proteinExistence type="predicted"/>
<keyword evidence="2" id="KW-1185">Reference proteome</keyword>
<gene>
    <name evidence="1" type="ORF">GQ466_24785</name>
</gene>
<dbReference type="AlphaFoldDB" id="A0A6I4WHC9"/>
<comment type="caution">
    <text evidence="1">The sequence shown here is derived from an EMBL/GenBank/DDBJ whole genome shotgun (WGS) entry which is preliminary data.</text>
</comment>
<accession>A0A6I4WHC9</accession>
<evidence type="ECO:0000313" key="2">
    <source>
        <dbReference type="Proteomes" id="UP000431901"/>
    </source>
</evidence>
<evidence type="ECO:0000313" key="1">
    <source>
        <dbReference type="EMBL" id="MXQ67236.1"/>
    </source>
</evidence>
<name>A0A6I4WHC9_9ACTN</name>
<dbReference type="RefSeq" id="WP_161105422.1">
    <property type="nucleotide sequence ID" value="NZ_JBHLYI010000016.1"/>
</dbReference>
<protein>
    <submittedName>
        <fullName evidence="1">Uncharacterized protein</fullName>
    </submittedName>
</protein>
<reference evidence="1 2" key="1">
    <citation type="submission" date="2019-12" db="EMBL/GenBank/DDBJ databases">
        <title>Nocardia macrotermitis sp. nov. and Nocardia aurantia sp. nov., isolated from the gut of the fungus growing-termite Macrotermes natalensis.</title>
        <authorList>
            <person name="Christine B."/>
            <person name="Rene B."/>
        </authorList>
    </citation>
    <scope>NUCLEOTIDE SEQUENCE [LARGE SCALE GENOMIC DNA]</scope>
    <source>
        <strain evidence="1 2">DSM 102126</strain>
    </source>
</reference>